<evidence type="ECO:0000256" key="1">
    <source>
        <dbReference type="SAM" id="MobiDB-lite"/>
    </source>
</evidence>
<evidence type="ECO:0000313" key="3">
    <source>
        <dbReference type="Proteomes" id="UP000215914"/>
    </source>
</evidence>
<name>A0A9K3NDX4_HELAN</name>
<accession>A0A9K3NDX4</accession>
<reference evidence="2" key="1">
    <citation type="journal article" date="2017" name="Nature">
        <title>The sunflower genome provides insights into oil metabolism, flowering and Asterid evolution.</title>
        <authorList>
            <person name="Badouin H."/>
            <person name="Gouzy J."/>
            <person name="Grassa C.J."/>
            <person name="Murat F."/>
            <person name="Staton S.E."/>
            <person name="Cottret L."/>
            <person name="Lelandais-Briere C."/>
            <person name="Owens G.L."/>
            <person name="Carrere S."/>
            <person name="Mayjonade B."/>
            <person name="Legrand L."/>
            <person name="Gill N."/>
            <person name="Kane N.C."/>
            <person name="Bowers J.E."/>
            <person name="Hubner S."/>
            <person name="Bellec A."/>
            <person name="Berard A."/>
            <person name="Berges H."/>
            <person name="Blanchet N."/>
            <person name="Boniface M.C."/>
            <person name="Brunel D."/>
            <person name="Catrice O."/>
            <person name="Chaidir N."/>
            <person name="Claudel C."/>
            <person name="Donnadieu C."/>
            <person name="Faraut T."/>
            <person name="Fievet G."/>
            <person name="Helmstetter N."/>
            <person name="King M."/>
            <person name="Knapp S.J."/>
            <person name="Lai Z."/>
            <person name="Le Paslier M.C."/>
            <person name="Lippi Y."/>
            <person name="Lorenzon L."/>
            <person name="Mandel J.R."/>
            <person name="Marage G."/>
            <person name="Marchand G."/>
            <person name="Marquand E."/>
            <person name="Bret-Mestries E."/>
            <person name="Morien E."/>
            <person name="Nambeesan S."/>
            <person name="Nguyen T."/>
            <person name="Pegot-Espagnet P."/>
            <person name="Pouilly N."/>
            <person name="Raftis F."/>
            <person name="Sallet E."/>
            <person name="Schiex T."/>
            <person name="Thomas J."/>
            <person name="Vandecasteele C."/>
            <person name="Vares D."/>
            <person name="Vear F."/>
            <person name="Vautrin S."/>
            <person name="Crespi M."/>
            <person name="Mangin B."/>
            <person name="Burke J.M."/>
            <person name="Salse J."/>
            <person name="Munos S."/>
            <person name="Vincourt P."/>
            <person name="Rieseberg L.H."/>
            <person name="Langlade N.B."/>
        </authorList>
    </citation>
    <scope>NUCLEOTIDE SEQUENCE</scope>
    <source>
        <tissue evidence="2">Leaves</tissue>
    </source>
</reference>
<dbReference type="PANTHER" id="PTHR34835">
    <property type="entry name" value="OS07G0283600 PROTEIN-RELATED"/>
    <property type="match status" value="1"/>
</dbReference>
<organism evidence="2 3">
    <name type="scientific">Helianthus annuus</name>
    <name type="common">Common sunflower</name>
    <dbReference type="NCBI Taxonomy" id="4232"/>
    <lineage>
        <taxon>Eukaryota</taxon>
        <taxon>Viridiplantae</taxon>
        <taxon>Streptophyta</taxon>
        <taxon>Embryophyta</taxon>
        <taxon>Tracheophyta</taxon>
        <taxon>Spermatophyta</taxon>
        <taxon>Magnoliopsida</taxon>
        <taxon>eudicotyledons</taxon>
        <taxon>Gunneridae</taxon>
        <taxon>Pentapetalae</taxon>
        <taxon>asterids</taxon>
        <taxon>campanulids</taxon>
        <taxon>Asterales</taxon>
        <taxon>Asteraceae</taxon>
        <taxon>Asteroideae</taxon>
        <taxon>Heliantheae alliance</taxon>
        <taxon>Heliantheae</taxon>
        <taxon>Helianthus</taxon>
    </lineage>
</organism>
<dbReference type="EMBL" id="MNCJ02000323">
    <property type="protein sequence ID" value="KAF5796654.1"/>
    <property type="molecule type" value="Genomic_DNA"/>
</dbReference>
<reference evidence="2" key="2">
    <citation type="submission" date="2020-06" db="EMBL/GenBank/DDBJ databases">
        <title>Helianthus annuus Genome sequencing and assembly Release 2.</title>
        <authorList>
            <person name="Gouzy J."/>
            <person name="Langlade N."/>
            <person name="Munos S."/>
        </authorList>
    </citation>
    <scope>NUCLEOTIDE SEQUENCE</scope>
    <source>
        <tissue evidence="2">Leaves</tissue>
    </source>
</reference>
<dbReference type="Gramene" id="mRNA:HanXRQr2_Chr08g0354271">
    <property type="protein sequence ID" value="mRNA:HanXRQr2_Chr08g0354271"/>
    <property type="gene ID" value="HanXRQr2_Chr08g0354271"/>
</dbReference>
<protein>
    <submittedName>
        <fullName evidence="2">Uncharacterized protein</fullName>
    </submittedName>
</protein>
<comment type="caution">
    <text evidence="2">The sequence shown here is derived from an EMBL/GenBank/DDBJ whole genome shotgun (WGS) entry which is preliminary data.</text>
</comment>
<dbReference type="Proteomes" id="UP000215914">
    <property type="component" value="Unassembled WGS sequence"/>
</dbReference>
<dbReference type="AlphaFoldDB" id="A0A9K3NDX4"/>
<proteinExistence type="predicted"/>
<feature type="region of interest" description="Disordered" evidence="1">
    <location>
        <begin position="266"/>
        <end position="293"/>
    </location>
</feature>
<dbReference type="PANTHER" id="PTHR34835:SF90">
    <property type="entry name" value="AMINOTRANSFERASE-LIKE PLANT MOBILE DOMAIN-CONTAINING PROTEIN"/>
    <property type="match status" value="1"/>
</dbReference>
<sequence>MGVPYGGIRVVSDAEGCADAETRVNTWKNKFVKTPISCKMIVDKIRENSYADEETFKMDFAMLFIATMIASTKNGNAMYTMLGWFGLSKEFREHDWCQLIIDTIRVCKSDWDRDDRDSFFRGPLTVLVLLYLDSTTCPGLVGDHEQVPISFWTKEMMSKRKELEIKNGGFGLGDVRELYADDQEYDQVSEDEVVDLSKGDEEKRSAGFDGMSLEDCVDGLFRMVDEAEGLKRRVEDVVAQVAARFPNSECLLPVLERYKLMSNRSVADDKGGPSGVKSDAGRTKDNVTMKGNNNSVVGEADGFSTPHIASTFTQNVIMYTDVLEDVISGTYDTQRMDDMPSFDLGLSQPLPSTQELVAVREEPVRNVDPEADVGGKGKRKKQMSKYGKSPFMLRAVDIKSWMQSKDKIIWRYLAACVEETQYVYSYFFFLHKLDL</sequence>
<keyword evidence="3" id="KW-1185">Reference proteome</keyword>
<gene>
    <name evidence="2" type="ORF">HanXRQr2_Chr08g0354271</name>
</gene>
<evidence type="ECO:0000313" key="2">
    <source>
        <dbReference type="EMBL" id="KAF5796654.1"/>
    </source>
</evidence>